<dbReference type="InParanoid" id="A0A6P6YHF0"/>
<dbReference type="KEGG" id="dpte:113798336"/>
<dbReference type="FunCoup" id="A0A6P6YHF0">
    <property type="interactions" value="226"/>
</dbReference>
<dbReference type="InterPro" id="IPR039242">
    <property type="entry name" value="MED9_metazoa"/>
</dbReference>
<evidence type="ECO:0000256" key="6">
    <source>
        <dbReference type="ARBA" id="ARBA00023242"/>
    </source>
</evidence>
<dbReference type="GO" id="GO:0016592">
    <property type="term" value="C:mediator complex"/>
    <property type="evidence" value="ECO:0007669"/>
    <property type="project" value="InterPro"/>
</dbReference>
<feature type="region of interest" description="Disordered" evidence="9">
    <location>
        <begin position="54"/>
        <end position="82"/>
    </location>
</feature>
<reference evidence="11" key="1">
    <citation type="submission" date="2025-08" db="UniProtKB">
        <authorList>
            <consortium name="RefSeq"/>
        </authorList>
    </citation>
    <scope>IDENTIFICATION</scope>
    <source>
        <strain evidence="11">Airmid</strain>
    </source>
</reference>
<evidence type="ECO:0000256" key="4">
    <source>
        <dbReference type="ARBA" id="ARBA00023159"/>
    </source>
</evidence>
<keyword evidence="3 8" id="KW-0805">Transcription regulation</keyword>
<dbReference type="CTD" id="55090"/>
<evidence type="ECO:0000256" key="9">
    <source>
        <dbReference type="SAM" id="MobiDB-lite"/>
    </source>
</evidence>
<comment type="subcellular location">
    <subcellularLocation>
        <location evidence="1 8">Nucleus</location>
    </subcellularLocation>
</comment>
<comment type="function">
    <text evidence="7 8">Component of the Mediator complex, a coactivator involved in the regulated transcription of nearly all RNA polymerase II-dependent genes. Mediator functions as a bridge to convey information from gene-specific regulatory proteins to the basal RNA polymerase II transcription machinery. Mediator is recruited to promoters by direct interactions with regulatory proteins and serves as a scaffold for the assembly of a functional preinitiation complex with RNA polymerase II and the general transcription factors.</text>
</comment>
<feature type="region of interest" description="Disordered" evidence="9">
    <location>
        <begin position="1"/>
        <end position="24"/>
    </location>
</feature>
<dbReference type="InterPro" id="IPR011425">
    <property type="entry name" value="Med9"/>
</dbReference>
<evidence type="ECO:0000256" key="7">
    <source>
        <dbReference type="ARBA" id="ARBA00025687"/>
    </source>
</evidence>
<evidence type="ECO:0000256" key="1">
    <source>
        <dbReference type="ARBA" id="ARBA00004123"/>
    </source>
</evidence>
<evidence type="ECO:0000313" key="11">
    <source>
        <dbReference type="RefSeq" id="XP_027204657.1"/>
    </source>
</evidence>
<dbReference type="RefSeq" id="XP_027204657.1">
    <property type="nucleotide sequence ID" value="XM_027348856.1"/>
</dbReference>
<dbReference type="AlphaFoldDB" id="A0A6P6YHF0"/>
<evidence type="ECO:0000256" key="2">
    <source>
        <dbReference type="ARBA" id="ARBA00008089"/>
    </source>
</evidence>
<keyword evidence="10" id="KW-1185">Reference proteome</keyword>
<gene>
    <name evidence="11" type="primary">LOC113798336</name>
    <name evidence="8" type="synonym">MED9</name>
</gene>
<feature type="compositionally biased region" description="Low complexity" evidence="9">
    <location>
        <begin position="10"/>
        <end position="19"/>
    </location>
</feature>
<keyword evidence="6 8" id="KW-0539">Nucleus</keyword>
<dbReference type="Pfam" id="PF07544">
    <property type="entry name" value="Med9"/>
    <property type="match status" value="1"/>
</dbReference>
<comment type="subunit">
    <text evidence="8">Component of the Mediator complex.</text>
</comment>
<sequence length="157" mass="17907">MDDTIKQESKQQQQSEISSTAEQQYRTSDLNINFLSQIYEILRCLEKETQENFVAKTGNKSTSSSSSSSSSTTQSSTQSTSEYITKLNNLRETFEQFRQQIPQVSGSNVSKEEQLQTLRSLRQQLIMKKDLLLKYKNSSFVDHLQSGISSQQQSTNN</sequence>
<name>A0A6P6YHF0_DERPT</name>
<keyword evidence="5 8" id="KW-0804">Transcription</keyword>
<evidence type="ECO:0000256" key="8">
    <source>
        <dbReference type="RuleBase" id="RU364145"/>
    </source>
</evidence>
<feature type="compositionally biased region" description="Low complexity" evidence="9">
    <location>
        <begin position="61"/>
        <end position="81"/>
    </location>
</feature>
<dbReference type="Proteomes" id="UP000515146">
    <property type="component" value="Unplaced"/>
</dbReference>
<dbReference type="PANTHER" id="PTHR20844">
    <property type="entry name" value="MEDIATOR OF RNA POLYMERASE II TRANSCRIPTION, SUBUNIT 9"/>
    <property type="match status" value="1"/>
</dbReference>
<evidence type="ECO:0000256" key="3">
    <source>
        <dbReference type="ARBA" id="ARBA00023015"/>
    </source>
</evidence>
<evidence type="ECO:0000313" key="10">
    <source>
        <dbReference type="Proteomes" id="UP000515146"/>
    </source>
</evidence>
<dbReference type="OrthoDB" id="5950777at2759"/>
<dbReference type="OMA" id="ESQDCNH"/>
<dbReference type="GO" id="GO:0006357">
    <property type="term" value="P:regulation of transcription by RNA polymerase II"/>
    <property type="evidence" value="ECO:0007669"/>
    <property type="project" value="InterPro"/>
</dbReference>
<evidence type="ECO:0000256" key="5">
    <source>
        <dbReference type="ARBA" id="ARBA00023163"/>
    </source>
</evidence>
<protein>
    <recommendedName>
        <fullName evidence="8">Mediator of RNA polymerase II transcription subunit 9</fullName>
    </recommendedName>
    <alternativeName>
        <fullName evidence="8">Mediator complex subunit 9</fullName>
    </alternativeName>
</protein>
<comment type="similarity">
    <text evidence="2 8">Belongs to the Mediator complex subunit 9 family.</text>
</comment>
<dbReference type="PANTHER" id="PTHR20844:SF0">
    <property type="entry name" value="MEDIATOR OF RNA POLYMERASE II TRANSCRIPTION SUBUNIT 9"/>
    <property type="match status" value="1"/>
</dbReference>
<dbReference type="GO" id="GO:0003712">
    <property type="term" value="F:transcription coregulator activity"/>
    <property type="evidence" value="ECO:0007669"/>
    <property type="project" value="InterPro"/>
</dbReference>
<proteinExistence type="inferred from homology"/>
<organism evidence="10 11">
    <name type="scientific">Dermatophagoides pteronyssinus</name>
    <name type="common">European house dust mite</name>
    <dbReference type="NCBI Taxonomy" id="6956"/>
    <lineage>
        <taxon>Eukaryota</taxon>
        <taxon>Metazoa</taxon>
        <taxon>Ecdysozoa</taxon>
        <taxon>Arthropoda</taxon>
        <taxon>Chelicerata</taxon>
        <taxon>Arachnida</taxon>
        <taxon>Acari</taxon>
        <taxon>Acariformes</taxon>
        <taxon>Sarcoptiformes</taxon>
        <taxon>Astigmata</taxon>
        <taxon>Psoroptidia</taxon>
        <taxon>Analgoidea</taxon>
        <taxon>Pyroglyphidae</taxon>
        <taxon>Dermatophagoidinae</taxon>
        <taxon>Dermatophagoides</taxon>
    </lineage>
</organism>
<keyword evidence="4 8" id="KW-0010">Activator</keyword>
<feature type="non-terminal residue" evidence="11">
    <location>
        <position position="157"/>
    </location>
</feature>
<accession>A0A6P6YHF0</accession>